<dbReference type="EMBL" id="BMWX01000013">
    <property type="protein sequence ID" value="GGZ42482.1"/>
    <property type="molecule type" value="Genomic_DNA"/>
</dbReference>
<dbReference type="Proteomes" id="UP000619457">
    <property type="component" value="Unassembled WGS sequence"/>
</dbReference>
<comment type="caution">
    <text evidence="1">The sequence shown here is derived from an EMBL/GenBank/DDBJ whole genome shotgun (WGS) entry which is preliminary data.</text>
</comment>
<sequence>MYSAYPSGYAPYTNVGNNLKKNHRISMKKIFILILVNINLSLYSQEKKIEIQEYKYLIDSIYL</sequence>
<reference evidence="1" key="1">
    <citation type="journal article" date="2014" name="Int. J. Syst. Evol. Microbiol.">
        <title>Complete genome sequence of Corynebacterium casei LMG S-19264T (=DSM 44701T), isolated from a smear-ripened cheese.</title>
        <authorList>
            <consortium name="US DOE Joint Genome Institute (JGI-PGF)"/>
            <person name="Walter F."/>
            <person name="Albersmeier A."/>
            <person name="Kalinowski J."/>
            <person name="Ruckert C."/>
        </authorList>
    </citation>
    <scope>NUCLEOTIDE SEQUENCE</scope>
    <source>
        <strain evidence="1">KCTC 12368</strain>
    </source>
</reference>
<evidence type="ECO:0000313" key="2">
    <source>
        <dbReference type="Proteomes" id="UP000619457"/>
    </source>
</evidence>
<evidence type="ECO:0000313" key="1">
    <source>
        <dbReference type="EMBL" id="GGZ42482.1"/>
    </source>
</evidence>
<name>A0A918QCX4_9BACT</name>
<organism evidence="1 2">
    <name type="scientific">Echinicola pacifica</name>
    <dbReference type="NCBI Taxonomy" id="346377"/>
    <lineage>
        <taxon>Bacteria</taxon>
        <taxon>Pseudomonadati</taxon>
        <taxon>Bacteroidota</taxon>
        <taxon>Cytophagia</taxon>
        <taxon>Cytophagales</taxon>
        <taxon>Cyclobacteriaceae</taxon>
        <taxon>Echinicola</taxon>
    </lineage>
</organism>
<accession>A0A918QCX4</accession>
<proteinExistence type="predicted"/>
<keyword evidence="2" id="KW-1185">Reference proteome</keyword>
<reference evidence="1" key="2">
    <citation type="submission" date="2020-09" db="EMBL/GenBank/DDBJ databases">
        <authorList>
            <person name="Sun Q."/>
            <person name="Kim S."/>
        </authorList>
    </citation>
    <scope>NUCLEOTIDE SEQUENCE</scope>
    <source>
        <strain evidence="1">KCTC 12368</strain>
    </source>
</reference>
<dbReference type="AlphaFoldDB" id="A0A918QCX4"/>
<gene>
    <name evidence="1" type="ORF">GCM10007049_39460</name>
</gene>
<protein>
    <submittedName>
        <fullName evidence="1">Uncharacterized protein</fullName>
    </submittedName>
</protein>